<comment type="subunit">
    <text evidence="4">Part of the 50S ribosomal subunit. Contacts protein L32.</text>
</comment>
<evidence type="ECO:0000256" key="4">
    <source>
        <dbReference type="HAMAP-Rule" id="MF_01368"/>
    </source>
</evidence>
<dbReference type="GO" id="GO:0022625">
    <property type="term" value="C:cytosolic large ribosomal subunit"/>
    <property type="evidence" value="ECO:0007669"/>
    <property type="project" value="TreeGrafter"/>
</dbReference>
<evidence type="ECO:0000256" key="3">
    <source>
        <dbReference type="ARBA" id="ARBA00023274"/>
    </source>
</evidence>
<proteinExistence type="inferred from homology"/>
<comment type="similarity">
    <text evidence="1 4 5">Belongs to the bacterial ribosomal protein bL17 family.</text>
</comment>
<gene>
    <name evidence="4" type="primary">rplQ</name>
    <name evidence="6" type="ORF">B5M47_00485</name>
</gene>
<dbReference type="EMBL" id="MZGJ01000003">
    <property type="protein sequence ID" value="OQX51464.1"/>
    <property type="molecule type" value="Genomic_DNA"/>
</dbReference>
<comment type="caution">
    <text evidence="6">The sequence shown here is derived from an EMBL/GenBank/DDBJ whole genome shotgun (WGS) entry which is preliminary data.</text>
</comment>
<accession>A0A1W9NZ91</accession>
<dbReference type="PROSITE" id="PS01167">
    <property type="entry name" value="RIBOSOMAL_L17"/>
    <property type="match status" value="1"/>
</dbReference>
<dbReference type="GO" id="GO:0006412">
    <property type="term" value="P:translation"/>
    <property type="evidence" value="ECO:0007669"/>
    <property type="project" value="UniProtKB-UniRule"/>
</dbReference>
<reference evidence="7" key="1">
    <citation type="submission" date="2017-03" db="EMBL/GenBank/DDBJ databases">
        <title>Novel pathways for hydrocarbon cycling and metabolic interdependencies in hydrothermal sediment communities.</title>
        <authorList>
            <person name="Dombrowski N."/>
            <person name="Seitz K."/>
            <person name="Teske A."/>
            <person name="Baker B."/>
        </authorList>
    </citation>
    <scope>NUCLEOTIDE SEQUENCE [LARGE SCALE GENOMIC DNA]</scope>
</reference>
<name>A0A1W9NZ91_UNCC3</name>
<dbReference type="STRING" id="1968527.B5M47_00485"/>
<dbReference type="PANTHER" id="PTHR14413:SF16">
    <property type="entry name" value="LARGE RIBOSOMAL SUBUNIT PROTEIN BL17M"/>
    <property type="match status" value="1"/>
</dbReference>
<dbReference type="Gene3D" id="3.90.1030.10">
    <property type="entry name" value="Ribosomal protein L17"/>
    <property type="match status" value="1"/>
</dbReference>
<evidence type="ECO:0000256" key="1">
    <source>
        <dbReference type="ARBA" id="ARBA00008777"/>
    </source>
</evidence>
<dbReference type="PANTHER" id="PTHR14413">
    <property type="entry name" value="RIBOSOMAL PROTEIN L17"/>
    <property type="match status" value="1"/>
</dbReference>
<dbReference type="HAMAP" id="MF_01368">
    <property type="entry name" value="Ribosomal_bL17"/>
    <property type="match status" value="1"/>
</dbReference>
<dbReference type="InterPro" id="IPR000456">
    <property type="entry name" value="Ribosomal_bL17"/>
</dbReference>
<dbReference type="InterPro" id="IPR047859">
    <property type="entry name" value="Ribosomal_bL17_CS"/>
</dbReference>
<dbReference type="AlphaFoldDB" id="A0A1W9NZ91"/>
<sequence length="119" mass="13771">MIKRKKGKKLGRDLKHRRALFKNLARQLILHEEIKTTLAKAKALRPFVEKVVTKAKRGQRSDLLKLRSSFPYPNIIKKLVKEIGPRFKERPGGYTRILKLGPRRGDGVETAIIKFVKDE</sequence>
<protein>
    <recommendedName>
        <fullName evidence="4">Large ribosomal subunit protein bL17</fullName>
    </recommendedName>
</protein>
<dbReference type="InterPro" id="IPR036373">
    <property type="entry name" value="Ribosomal_bL17_sf"/>
</dbReference>
<dbReference type="Proteomes" id="UP000192520">
    <property type="component" value="Unassembled WGS sequence"/>
</dbReference>
<evidence type="ECO:0000256" key="5">
    <source>
        <dbReference type="RuleBase" id="RU000660"/>
    </source>
</evidence>
<organism evidence="6 7">
    <name type="scientific">candidate division CPR3 bacterium 4484_211</name>
    <dbReference type="NCBI Taxonomy" id="1968527"/>
    <lineage>
        <taxon>Bacteria</taxon>
        <taxon>Bacteria division CPR3</taxon>
    </lineage>
</organism>
<evidence type="ECO:0000313" key="6">
    <source>
        <dbReference type="EMBL" id="OQX51464.1"/>
    </source>
</evidence>
<keyword evidence="2 4" id="KW-0689">Ribosomal protein</keyword>
<dbReference type="Pfam" id="PF01196">
    <property type="entry name" value="Ribosomal_L17"/>
    <property type="match status" value="1"/>
</dbReference>
<dbReference type="GO" id="GO:0003735">
    <property type="term" value="F:structural constituent of ribosome"/>
    <property type="evidence" value="ECO:0007669"/>
    <property type="project" value="InterPro"/>
</dbReference>
<dbReference type="SUPFAM" id="SSF64263">
    <property type="entry name" value="Prokaryotic ribosomal protein L17"/>
    <property type="match status" value="1"/>
</dbReference>
<evidence type="ECO:0000313" key="7">
    <source>
        <dbReference type="Proteomes" id="UP000192520"/>
    </source>
</evidence>
<evidence type="ECO:0000256" key="2">
    <source>
        <dbReference type="ARBA" id="ARBA00022980"/>
    </source>
</evidence>
<dbReference type="NCBIfam" id="TIGR00059">
    <property type="entry name" value="L17"/>
    <property type="match status" value="1"/>
</dbReference>
<keyword evidence="3 4" id="KW-0687">Ribonucleoprotein</keyword>